<feature type="domain" description="ABC transporter" evidence="11">
    <location>
        <begin position="933"/>
        <end position="1163"/>
    </location>
</feature>
<dbReference type="Pfam" id="PF00005">
    <property type="entry name" value="ABC_tran"/>
    <property type="match status" value="1"/>
</dbReference>
<evidence type="ECO:0000256" key="3">
    <source>
        <dbReference type="ARBA" id="ARBA00022448"/>
    </source>
</evidence>
<feature type="transmembrane region" description="Helical" evidence="10">
    <location>
        <begin position="745"/>
        <end position="767"/>
    </location>
</feature>
<feature type="transmembrane region" description="Helical" evidence="10">
    <location>
        <begin position="805"/>
        <end position="824"/>
    </location>
</feature>
<dbReference type="GO" id="GO:0016020">
    <property type="term" value="C:membrane"/>
    <property type="evidence" value="ECO:0007669"/>
    <property type="project" value="UniProtKB-SubCell"/>
</dbReference>
<reference evidence="13" key="1">
    <citation type="submission" date="2015-11" db="EMBL/GenBank/DDBJ databases">
        <title>De novo transcriptome assembly of four potential Pierce s Disease insect vectors from Arizona vineyards.</title>
        <authorList>
            <person name="Tassone E.E."/>
        </authorList>
    </citation>
    <scope>NUCLEOTIDE SEQUENCE</scope>
</reference>
<evidence type="ECO:0000256" key="5">
    <source>
        <dbReference type="ARBA" id="ARBA00022737"/>
    </source>
</evidence>
<dbReference type="InterPro" id="IPR017871">
    <property type="entry name" value="ABC_transporter-like_CS"/>
</dbReference>
<dbReference type="PROSITE" id="PS00211">
    <property type="entry name" value="ABC_TRANSPORTER_1"/>
    <property type="match status" value="1"/>
</dbReference>
<dbReference type="GO" id="GO:0140359">
    <property type="term" value="F:ABC-type transporter activity"/>
    <property type="evidence" value="ECO:0007669"/>
    <property type="project" value="InterPro"/>
</dbReference>
<comment type="similarity">
    <text evidence="2">Belongs to the ABC transporter superfamily. ABCA family.</text>
</comment>
<keyword evidence="5" id="KW-0677">Repeat</keyword>
<keyword evidence="4 10" id="KW-0812">Transmembrane</keyword>
<dbReference type="GO" id="GO:0005524">
    <property type="term" value="F:ATP binding"/>
    <property type="evidence" value="ECO:0007669"/>
    <property type="project" value="UniProtKB-KW"/>
</dbReference>
<dbReference type="Gene3D" id="3.40.50.300">
    <property type="entry name" value="P-loop containing nucleotide triphosphate hydrolases"/>
    <property type="match status" value="1"/>
</dbReference>
<evidence type="ECO:0000256" key="10">
    <source>
        <dbReference type="SAM" id="Phobius"/>
    </source>
</evidence>
<dbReference type="PANTHER" id="PTHR19229">
    <property type="entry name" value="ATP-BINDING CASSETTE TRANSPORTER SUBFAMILY A ABCA"/>
    <property type="match status" value="1"/>
</dbReference>
<dbReference type="GO" id="GO:0005319">
    <property type="term" value="F:lipid transporter activity"/>
    <property type="evidence" value="ECO:0007669"/>
    <property type="project" value="TreeGrafter"/>
</dbReference>
<feature type="non-terminal residue" evidence="13">
    <location>
        <position position="1515"/>
    </location>
</feature>
<feature type="transmembrane region" description="Helical" evidence="10">
    <location>
        <begin position="23"/>
        <end position="42"/>
    </location>
</feature>
<dbReference type="SUPFAM" id="SSF52540">
    <property type="entry name" value="P-loop containing nucleoside triphosphate hydrolases"/>
    <property type="match status" value="1"/>
</dbReference>
<dbReference type="InterPro" id="IPR003593">
    <property type="entry name" value="AAA+_ATPase"/>
</dbReference>
<evidence type="ECO:0000313" key="13">
    <source>
        <dbReference type="EMBL" id="JAT29814.1"/>
    </source>
</evidence>
<proteinExistence type="inferred from homology"/>
<dbReference type="EMBL" id="GEBQ01017406">
    <property type="protein sequence ID" value="JAT22571.1"/>
    <property type="molecule type" value="Transcribed_RNA"/>
</dbReference>
<keyword evidence="7" id="KW-0067">ATP-binding</keyword>
<dbReference type="InterPro" id="IPR013525">
    <property type="entry name" value="ABC2_TM"/>
</dbReference>
<evidence type="ECO:0000256" key="1">
    <source>
        <dbReference type="ARBA" id="ARBA00004141"/>
    </source>
</evidence>
<feature type="transmembrane region" description="Helical" evidence="10">
    <location>
        <begin position="773"/>
        <end position="793"/>
    </location>
</feature>
<accession>A0A1B6M1P4</accession>
<dbReference type="GO" id="GO:0016887">
    <property type="term" value="F:ATP hydrolysis activity"/>
    <property type="evidence" value="ECO:0007669"/>
    <property type="project" value="InterPro"/>
</dbReference>
<evidence type="ECO:0000256" key="8">
    <source>
        <dbReference type="ARBA" id="ARBA00022989"/>
    </source>
</evidence>
<gene>
    <name evidence="13" type="ORF">g.16529</name>
    <name evidence="12" type="ORF">g.16532</name>
</gene>
<keyword evidence="6" id="KW-0547">Nucleotide-binding</keyword>
<feature type="transmembrane region" description="Helical" evidence="10">
    <location>
        <begin position="1350"/>
        <end position="1372"/>
    </location>
</feature>
<dbReference type="CDD" id="cd03263">
    <property type="entry name" value="ABC_subfamily_A"/>
    <property type="match status" value="1"/>
</dbReference>
<dbReference type="PANTHER" id="PTHR19229:SF36">
    <property type="entry name" value="ATP-BINDING CASSETTE SUB-FAMILY A MEMBER 2"/>
    <property type="match status" value="1"/>
</dbReference>
<name>A0A1B6M1P4_9HEMI</name>
<keyword evidence="3" id="KW-0813">Transport</keyword>
<keyword evidence="8 10" id="KW-1133">Transmembrane helix</keyword>
<evidence type="ECO:0000256" key="4">
    <source>
        <dbReference type="ARBA" id="ARBA00022692"/>
    </source>
</evidence>
<dbReference type="PROSITE" id="PS50893">
    <property type="entry name" value="ABC_TRANSPORTER_2"/>
    <property type="match status" value="1"/>
</dbReference>
<feature type="transmembrane region" description="Helical" evidence="10">
    <location>
        <begin position="668"/>
        <end position="688"/>
    </location>
</feature>
<evidence type="ECO:0000256" key="9">
    <source>
        <dbReference type="ARBA" id="ARBA00023136"/>
    </source>
</evidence>
<dbReference type="InterPro" id="IPR026082">
    <property type="entry name" value="ABCA"/>
</dbReference>
<organism evidence="13">
    <name type="scientific">Graphocephala atropunctata</name>
    <dbReference type="NCBI Taxonomy" id="36148"/>
    <lineage>
        <taxon>Eukaryota</taxon>
        <taxon>Metazoa</taxon>
        <taxon>Ecdysozoa</taxon>
        <taxon>Arthropoda</taxon>
        <taxon>Hexapoda</taxon>
        <taxon>Insecta</taxon>
        <taxon>Pterygota</taxon>
        <taxon>Neoptera</taxon>
        <taxon>Paraneoptera</taxon>
        <taxon>Hemiptera</taxon>
        <taxon>Auchenorrhyncha</taxon>
        <taxon>Membracoidea</taxon>
        <taxon>Cicadellidae</taxon>
        <taxon>Cicadellinae</taxon>
        <taxon>Cicadellini</taxon>
        <taxon>Graphocephala</taxon>
    </lineage>
</organism>
<evidence type="ECO:0000256" key="2">
    <source>
        <dbReference type="ARBA" id="ARBA00008869"/>
    </source>
</evidence>
<evidence type="ECO:0000256" key="6">
    <source>
        <dbReference type="ARBA" id="ARBA00022741"/>
    </source>
</evidence>
<dbReference type="Pfam" id="PF12698">
    <property type="entry name" value="ABC2_membrane_3"/>
    <property type="match status" value="1"/>
</dbReference>
<keyword evidence="9 10" id="KW-0472">Membrane</keyword>
<dbReference type="InterPro" id="IPR027417">
    <property type="entry name" value="P-loop_NTPase"/>
</dbReference>
<feature type="transmembrane region" description="Helical" evidence="10">
    <location>
        <begin position="708"/>
        <end position="733"/>
    </location>
</feature>
<evidence type="ECO:0000259" key="11">
    <source>
        <dbReference type="PROSITE" id="PS50893"/>
    </source>
</evidence>
<feature type="transmembrane region" description="Helical" evidence="10">
    <location>
        <begin position="849"/>
        <end position="870"/>
    </location>
</feature>
<evidence type="ECO:0000256" key="7">
    <source>
        <dbReference type="ARBA" id="ARBA00022840"/>
    </source>
</evidence>
<dbReference type="FunFam" id="3.40.50.300:FF:000264">
    <property type="entry name" value="ATP-binding cassette, sub-family A (ABC1), member 1"/>
    <property type="match status" value="1"/>
</dbReference>
<comment type="subcellular location">
    <subcellularLocation>
        <location evidence="1">Membrane</location>
        <topology evidence="1">Multi-pass membrane protein</topology>
    </subcellularLocation>
</comment>
<sequence>MGLWLQLRMLLWKNFLLRKRQKFRLVVELIWPLFLFLILMWVRTKGLRENISECHFTPKALPSVGQVPFIQSFLCSFNNTCHSTEKEALIDGSNLQASRADSLVEQLSSMFGQRLVDQDLETAESVVADLNRLTSLIQGVATRQVQVKGAVNVADLVNSTSWVKEEIFRRNISLDENAVDSLTAAKFAPQNLTLGHLLLLQQNRSLVLCDKQLMTSVLQVQSAVVDQLCRLSDGELQALADIMRLSLTAAGTYQQLIQYVESNLDQSLSWNDWNSMRNLSLQVWQEFTSLQNYTRAMSDLAAMSSQYSYLANEMAANNVSRLEQAIVMFNYFVCGNQSGDLIQELLNAGGKSTQWDDLREQMRDSSVDEKQYVYDNTSTPACNAYYELLDGAPPLRALWRMFKPFVRGKILYTPETVVTNRLMTKLNSAFVIYKDLFQFTYTLSNVTLPNLKESIVNNTFRLQLIKAFFDSPASDVLLNNTFLRTFLGSNYNETIMEFKKDLDQFLQPNNTQLRENTFDRFINVTTDLSELFECFDWNKTVPYADEDTAVDAGMALVEDNKLWALLVFIDPGNDTLNPNTTYKIRMNVERVDNTEFIQDRLQRPGARIRPAVDLKYITFGFAYLQDMMDHIIIEEQSGRQDLPGVFLQQLPYPCYVEDRFVMAISRTFPLFMVLSWVYTCAMIVKSVVYEKEQRLKETMRVMGLDNGVHWLGWFVDSIVPMLVTIVMLTIVLVYGKVLKNADPTLVFTFLTIYGISVITQAFLISTFFSKANLSAACGGIIFFVLYLPYSFLVRWILQMSTLTKSLLALSSNVALGLGAGYLSLLEERGTGVSWPDVWQSPLYGDTFNLGYVMVMLAVDAVVYFLLTWYIEAVFPGDFGIPKCWYFPVTKSYWFGKKYTQDITDSKDRLIENEQLSETMENFEAEPQGMKKGVAVHQLGMVYSNGKVALNNLNINFYENQITSFLGHNGAGKTTTISILTGMFPPTSGTALIYGLDIRKHMDSVRNSLGMCPQHNVLFNMLTVEETLWFFALLRGKDREEVRPEIQQMIQDLGLPHKATSLAMDLSGGMKRKLSVAVAFIGGSKTVILDEPTSGVDPYSRRSIWDLLIKYKKDRTVILTTHYMDEADLLGDRIAIITGGQLQCCGSSVFLKSHFGSGYYLTVELDSQTTGSNSESHIQEITEFIRKSVPSARLLESVGEECTYLLPQGCNHLLPTLFKTLDLSQSDLYVRSYGISDTSLEEIFLRVTEENDPTQVFTSGQESFGWFQKLRKYFESEKVKPLIKKMPVNTDKAEKEIVIHRNGTSVKYLTVPIQDQEQEVEIVKPPSNKNWRQFIALHIKRFHHTRRNKKALFSELIIPAVFVCITLIVTSILPELRERPPLPLNPWIYPAPRYMFYSMDAQDVWTRKYQDQIRGPYGIGAVCLPEDRQDFCVTPTDSPRPLNISMFGPPCSCASGAQVCPADSGKLDPPSFTIASDDTMYDMTGSNISDWILKTQDRYDRARAGGFSLGVESAVP</sequence>
<dbReference type="EMBL" id="GEBQ01010163">
    <property type="protein sequence ID" value="JAT29814.1"/>
    <property type="molecule type" value="Transcribed_RNA"/>
</dbReference>
<dbReference type="InterPro" id="IPR003439">
    <property type="entry name" value="ABC_transporter-like_ATP-bd"/>
</dbReference>
<protein>
    <recommendedName>
        <fullName evidence="11">ABC transporter domain-containing protein</fullName>
    </recommendedName>
</protein>
<dbReference type="SMART" id="SM00382">
    <property type="entry name" value="AAA"/>
    <property type="match status" value="1"/>
</dbReference>
<evidence type="ECO:0000313" key="12">
    <source>
        <dbReference type="EMBL" id="JAT22571.1"/>
    </source>
</evidence>